<reference evidence="1" key="1">
    <citation type="submission" date="2021-06" db="EMBL/GenBank/DDBJ databases">
        <authorList>
            <person name="Kallberg Y."/>
            <person name="Tangrot J."/>
            <person name="Rosling A."/>
        </authorList>
    </citation>
    <scope>NUCLEOTIDE SEQUENCE</scope>
    <source>
        <strain evidence="1">MA461A</strain>
    </source>
</reference>
<protein>
    <submittedName>
        <fullName evidence="1">16959_t:CDS:1</fullName>
    </submittedName>
</protein>
<dbReference type="EMBL" id="CAJVQC010103097">
    <property type="protein sequence ID" value="CAG8832199.1"/>
    <property type="molecule type" value="Genomic_DNA"/>
</dbReference>
<feature type="non-terminal residue" evidence="1">
    <location>
        <position position="115"/>
    </location>
</feature>
<keyword evidence="2" id="KW-1185">Reference proteome</keyword>
<evidence type="ECO:0000313" key="2">
    <source>
        <dbReference type="Proteomes" id="UP000789920"/>
    </source>
</evidence>
<feature type="non-terminal residue" evidence="1">
    <location>
        <position position="1"/>
    </location>
</feature>
<gene>
    <name evidence="1" type="ORF">RPERSI_LOCUS28381</name>
</gene>
<name>A0ACA9S999_9GLOM</name>
<proteinExistence type="predicted"/>
<dbReference type="Proteomes" id="UP000789920">
    <property type="component" value="Unassembled WGS sequence"/>
</dbReference>
<accession>A0ACA9S999</accession>
<evidence type="ECO:0000313" key="1">
    <source>
        <dbReference type="EMBL" id="CAG8832199.1"/>
    </source>
</evidence>
<sequence>KEKQKFLFDANTIHFWSLFQKKIKEEFKDKLDSISEMSIELISTKFDISIKGKTDFKMLFATISENPDGPKSIAFKLKCSQLEFFSYKCLSQIERVFGISVERIIELLLLRLSST</sequence>
<comment type="caution">
    <text evidence="1">The sequence shown here is derived from an EMBL/GenBank/DDBJ whole genome shotgun (WGS) entry which is preliminary data.</text>
</comment>
<organism evidence="1 2">
    <name type="scientific">Racocetra persica</name>
    <dbReference type="NCBI Taxonomy" id="160502"/>
    <lineage>
        <taxon>Eukaryota</taxon>
        <taxon>Fungi</taxon>
        <taxon>Fungi incertae sedis</taxon>
        <taxon>Mucoromycota</taxon>
        <taxon>Glomeromycotina</taxon>
        <taxon>Glomeromycetes</taxon>
        <taxon>Diversisporales</taxon>
        <taxon>Gigasporaceae</taxon>
        <taxon>Racocetra</taxon>
    </lineage>
</organism>